<keyword evidence="3" id="KW-1185">Reference proteome</keyword>
<organism evidence="2 3">
    <name type="scientific">Sphaeroforma arctica JP610</name>
    <dbReference type="NCBI Taxonomy" id="667725"/>
    <lineage>
        <taxon>Eukaryota</taxon>
        <taxon>Ichthyosporea</taxon>
        <taxon>Ichthyophonida</taxon>
        <taxon>Sphaeroforma</taxon>
    </lineage>
</organism>
<dbReference type="EMBL" id="KQ242398">
    <property type="protein sequence ID" value="KNC78912.1"/>
    <property type="molecule type" value="Genomic_DNA"/>
</dbReference>
<dbReference type="AlphaFoldDB" id="A0A0L0FQ36"/>
<feature type="transmembrane region" description="Helical" evidence="1">
    <location>
        <begin position="33"/>
        <end position="56"/>
    </location>
</feature>
<accession>A0A0L0FQ36</accession>
<dbReference type="GeneID" id="25909181"/>
<evidence type="ECO:0000313" key="2">
    <source>
        <dbReference type="EMBL" id="KNC78912.1"/>
    </source>
</evidence>
<evidence type="ECO:0000313" key="3">
    <source>
        <dbReference type="Proteomes" id="UP000054560"/>
    </source>
</evidence>
<reference evidence="2 3" key="1">
    <citation type="submission" date="2011-02" db="EMBL/GenBank/DDBJ databases">
        <title>The Genome Sequence of Sphaeroforma arctica JP610.</title>
        <authorList>
            <consortium name="The Broad Institute Genome Sequencing Platform"/>
            <person name="Russ C."/>
            <person name="Cuomo C."/>
            <person name="Young S.K."/>
            <person name="Zeng Q."/>
            <person name="Gargeya S."/>
            <person name="Alvarado L."/>
            <person name="Berlin A."/>
            <person name="Chapman S.B."/>
            <person name="Chen Z."/>
            <person name="Freedman E."/>
            <person name="Gellesch M."/>
            <person name="Goldberg J."/>
            <person name="Griggs A."/>
            <person name="Gujja S."/>
            <person name="Heilman E."/>
            <person name="Heiman D."/>
            <person name="Howarth C."/>
            <person name="Mehta T."/>
            <person name="Neiman D."/>
            <person name="Pearson M."/>
            <person name="Roberts A."/>
            <person name="Saif S."/>
            <person name="Shea T."/>
            <person name="Shenoy N."/>
            <person name="Sisk P."/>
            <person name="Stolte C."/>
            <person name="Sykes S."/>
            <person name="White J."/>
            <person name="Yandava C."/>
            <person name="Burger G."/>
            <person name="Gray M.W."/>
            <person name="Holland P.W.H."/>
            <person name="King N."/>
            <person name="Lang F.B.F."/>
            <person name="Roger A.J."/>
            <person name="Ruiz-Trillo I."/>
            <person name="Haas B."/>
            <person name="Nusbaum C."/>
            <person name="Birren B."/>
        </authorList>
    </citation>
    <scope>NUCLEOTIDE SEQUENCE [LARGE SCALE GENOMIC DNA]</scope>
    <source>
        <strain evidence="2 3">JP610</strain>
    </source>
</reference>
<dbReference type="RefSeq" id="XP_014152814.1">
    <property type="nucleotide sequence ID" value="XM_014297339.1"/>
</dbReference>
<evidence type="ECO:0000256" key="1">
    <source>
        <dbReference type="SAM" id="Phobius"/>
    </source>
</evidence>
<sequence>MIFVEWLGGMLVGLSFFRIGYETPTEANGRLSTLMLIMIVVCFWSCQFAAGFYFLYDKVYSKERDTAMYRVGTHFITSALLQELSDMLLPIVALTPIYFLTNMWVEVSAFSCTLGVRTELMKNQQSATSGIDSTKADIESALEAQSPVCNYIETVQL</sequence>
<proteinExistence type="predicted"/>
<keyword evidence="1" id="KW-1133">Transmembrane helix</keyword>
<keyword evidence="1" id="KW-0812">Transmembrane</keyword>
<dbReference type="Proteomes" id="UP000054560">
    <property type="component" value="Unassembled WGS sequence"/>
</dbReference>
<feature type="transmembrane region" description="Helical" evidence="1">
    <location>
        <begin position="6"/>
        <end position="21"/>
    </location>
</feature>
<name>A0A0L0FQ36_9EUKA</name>
<protein>
    <submittedName>
        <fullName evidence="2">Uncharacterized protein</fullName>
    </submittedName>
</protein>
<gene>
    <name evidence="2" type="ORF">SARC_08677</name>
</gene>
<keyword evidence="1" id="KW-0472">Membrane</keyword>